<dbReference type="EMBL" id="CSBK01000234">
    <property type="protein sequence ID" value="COX13562.1"/>
    <property type="molecule type" value="Genomic_DNA"/>
</dbReference>
<dbReference type="Proteomes" id="UP000039021">
    <property type="component" value="Unassembled WGS sequence"/>
</dbReference>
<dbReference type="AlphaFoldDB" id="A0A916L8M4"/>
<name>A0A916L8M4_MYCTX</name>
<gene>
    <name evidence="1" type="ORF">ERS007739_00744</name>
</gene>
<comment type="caution">
    <text evidence="1">The sequence shown here is derived from an EMBL/GenBank/DDBJ whole genome shotgun (WGS) entry which is preliminary data.</text>
</comment>
<protein>
    <submittedName>
        <fullName evidence="1">Uncharacterized protein</fullName>
    </submittedName>
</protein>
<evidence type="ECO:0000313" key="2">
    <source>
        <dbReference type="Proteomes" id="UP000039021"/>
    </source>
</evidence>
<sequence length="58" mass="6093">MAGFSCPAPIETIALKCDGRVGRPGELVGDAPVELEPAGTTHLGDFTVRNPVCRTRRG</sequence>
<accession>A0A916L8M4</accession>
<reference evidence="2" key="1">
    <citation type="submission" date="2015-03" db="EMBL/GenBank/DDBJ databases">
        <authorList>
            <consortium name="Pathogen Informatics"/>
        </authorList>
    </citation>
    <scope>NUCLEOTIDE SEQUENCE [LARGE SCALE GENOMIC DNA]</scope>
    <source>
        <strain evidence="2">N09902308</strain>
    </source>
</reference>
<evidence type="ECO:0000313" key="1">
    <source>
        <dbReference type="EMBL" id="COX13562.1"/>
    </source>
</evidence>
<proteinExistence type="predicted"/>
<organism evidence="1 2">
    <name type="scientific">Mycobacterium tuberculosis</name>
    <dbReference type="NCBI Taxonomy" id="1773"/>
    <lineage>
        <taxon>Bacteria</taxon>
        <taxon>Bacillati</taxon>
        <taxon>Actinomycetota</taxon>
        <taxon>Actinomycetes</taxon>
        <taxon>Mycobacteriales</taxon>
        <taxon>Mycobacteriaceae</taxon>
        <taxon>Mycobacterium</taxon>
        <taxon>Mycobacterium tuberculosis complex</taxon>
    </lineage>
</organism>